<gene>
    <name evidence="1" type="ORF">MSG28_001947</name>
</gene>
<reference evidence="1 2" key="1">
    <citation type="journal article" date="2022" name="Genome Biol. Evol.">
        <title>The Spruce Budworm Genome: Reconstructing the Evolutionary History of Antifreeze Proteins.</title>
        <authorList>
            <person name="Beliveau C."/>
            <person name="Gagne P."/>
            <person name="Picq S."/>
            <person name="Vernygora O."/>
            <person name="Keeling C.I."/>
            <person name="Pinkney K."/>
            <person name="Doucet D."/>
            <person name="Wen F."/>
            <person name="Johnston J.S."/>
            <person name="Maaroufi H."/>
            <person name="Boyle B."/>
            <person name="Laroche J."/>
            <person name="Dewar K."/>
            <person name="Juretic N."/>
            <person name="Blackburn G."/>
            <person name="Nisole A."/>
            <person name="Brunet B."/>
            <person name="Brandao M."/>
            <person name="Lumley L."/>
            <person name="Duan J."/>
            <person name="Quan G."/>
            <person name="Lucarotti C.J."/>
            <person name="Roe A.D."/>
            <person name="Sperling F.A.H."/>
            <person name="Levesque R.C."/>
            <person name="Cusson M."/>
        </authorList>
    </citation>
    <scope>NUCLEOTIDE SEQUENCE [LARGE SCALE GENOMIC DNA]</scope>
    <source>
        <strain evidence="1">Glfc:IPQL:Cfum</strain>
    </source>
</reference>
<keyword evidence="2" id="KW-1185">Reference proteome</keyword>
<sequence length="1809" mass="209842">MFAEKEEKFTENPSLDKTTASDIEEPEYPHWYTKEFFVNFFCSMPEEFTWNVMICIMVLVMVIEAFMETDVPGTSPLDIIYNVVYLVHVSSIVAVTIRRSHSEDITLSMKVGFLMDLVSYLHYALNVNQQAILKLVCYYMRLHRPFRYIWTVENNNMQGSLIVTTLKFIYVCLVLRASCAYMWLHVDSLAEKFESDFIASPGQRLLLTALQQSNKSDLFFSEAGKRFFVALYVINKMFIPIGPSMTPDNDLERLSFLLVMMIGCLVVTGATVASLSSVISIYMRPEENFRTRYRLIIQEMTNSRIPPSLRDKVETFYKMYWHKQRAVSETKLLPSFPPVLPKSVHIDIYFEATQRSRILRDLSYEYLSELAQKMETIHYIPGDSIIKRNSTKDSIIYIAYGDIEMLTAEDDISPMLRFTRGTILTPYGVCTAGGGRAHVEIRAATFCTAHVLRAEDMWRIALKHGRDTGQNYMLLSELQHHMNRVKRHYALERKHEPTIFKSSILHFKRSLMALKETTDENGELLLARTDYLLEVAGCYNMRNRADASLADDADPICLRQTFPCILQPSSSLLTAWNWLVACLIVIICFIYPYYLVFKKTLPLEFRFFDGMMTVVYVLDVIAYLSTGANVEEENYLLAEEEQRETQHVGIADQFLLKPKRSALSRVPITFVQTSSQQIRNYWFALDVLATVPIFGIIAEGKFVGINKILRLPKFFQMMKSLEAKCVYHSNIIRFFSYLLLLVIACYLVAAVQQWFMCYQFGHCLVTNFTQPPYWAKLPLDDESVSNRLTFGLYWATSMITFTSHMETWGVEKLTNAFYTMLVLEVSIILHIFIEAVYSATIMVTTAFREDYSACIINVRNFLIRNNVDPQLRQRFITYLELCWYTDKAYSMTVKQSSVFYDLPPHVYQDILARQRSKYILCIPFMKLLRKEDLKNISSNARMFYTSPNEILLNTGDISTEMYVIKQGMCQILNPDTKEVVGSLLAKNHFGVLECLLRLPAFYTVRACTHVQVFSIPRKHLVNAVEIPQIKDAIEFAKEQQEYHRLLTRREPFMFYQPPPPVPTKETFKLPRKHEKDLAFLQPFKKLGFFSVLRYTFPRYTFRPDSVFLTRYELFRALCAFASAMLFPSYSYMVLQFPSLRWITVLLDMLALADTFFRMLIGYFDENGILVYHPASTAAHYLRGAYLVDIFSCLPLESLETDRRYRYGEFYQVTMTKQVLMMNRLLQLYRLPGALVVLTGHIERQDFRLVLQALPMFLMSLNVLTSLLVFCSVRIYHSRDEVRWAIVPSEDKGGSWIDLFRNSFRFNLTSSPWNLHLSCSFWIVYESTTTGYNNFSPSNLELMNVLILAMVLGAMMMTYVSVRIISIRANVNTVQATFREHMKDLQQFMHHERLSKTLQKELIDYYEYSWDKTGGVECRNVLKLCDQITLRTDAILHLYGPTFAKCPILSHCDVSLLRILGRAVRSVYLLKNTTVVEKNDVVQNLYFVDCGTLDVRTTVNDVSTLKHLAIGSVFGNLEASPTRLPAVVVAMTNVHLLQVNSHAFHHVVSDCDFPSVQRLMAKYRPNNEMYIQGGVREQPVLDSRDRGLSSPIILRSRRRLVKYLHLKNNAVQVYLIVICLLCIYTDVYNTGFQVNSVPMIISLYTFDIGFAFKILLHYSLPYIVEDRTDVKILLMKVKRKYYMSEFKFDVASCLPFELLSFLWSNQPWTLFSWLRLNRVLRIITVHSCLKHFKNHVAGNLISSVTVLFVWFTLFVHAATCLWYFIGLMEARAEPGTSWFYDGKFNCISTRDVRGIEDVFVMTHEQRAEVL</sequence>
<dbReference type="Proteomes" id="UP001064048">
    <property type="component" value="Chromosome 3"/>
</dbReference>
<proteinExistence type="predicted"/>
<evidence type="ECO:0000313" key="2">
    <source>
        <dbReference type="Proteomes" id="UP001064048"/>
    </source>
</evidence>
<name>A0ACC0JTH8_CHOFU</name>
<organism evidence="1 2">
    <name type="scientific">Choristoneura fumiferana</name>
    <name type="common">Spruce budworm moth</name>
    <name type="synonym">Archips fumiferana</name>
    <dbReference type="NCBI Taxonomy" id="7141"/>
    <lineage>
        <taxon>Eukaryota</taxon>
        <taxon>Metazoa</taxon>
        <taxon>Ecdysozoa</taxon>
        <taxon>Arthropoda</taxon>
        <taxon>Hexapoda</taxon>
        <taxon>Insecta</taxon>
        <taxon>Pterygota</taxon>
        <taxon>Neoptera</taxon>
        <taxon>Endopterygota</taxon>
        <taxon>Lepidoptera</taxon>
        <taxon>Glossata</taxon>
        <taxon>Ditrysia</taxon>
        <taxon>Tortricoidea</taxon>
        <taxon>Tortricidae</taxon>
        <taxon>Tortricinae</taxon>
        <taxon>Choristoneura</taxon>
    </lineage>
</organism>
<protein>
    <submittedName>
        <fullName evidence="1">Uncharacterized protein</fullName>
    </submittedName>
</protein>
<dbReference type="EMBL" id="CM046103">
    <property type="protein sequence ID" value="KAI8427394.1"/>
    <property type="molecule type" value="Genomic_DNA"/>
</dbReference>
<evidence type="ECO:0000313" key="1">
    <source>
        <dbReference type="EMBL" id="KAI8427394.1"/>
    </source>
</evidence>
<accession>A0ACC0JTH8</accession>
<comment type="caution">
    <text evidence="1">The sequence shown here is derived from an EMBL/GenBank/DDBJ whole genome shotgun (WGS) entry which is preliminary data.</text>
</comment>